<keyword evidence="1" id="KW-1133">Transmembrane helix</keyword>
<evidence type="ECO:0000313" key="2">
    <source>
        <dbReference type="EMBL" id="CDL85556.1"/>
    </source>
</evidence>
<organism evidence="2 3">
    <name type="scientific">Xenorhabdus szentirmaii DSM 16338</name>
    <dbReference type="NCBI Taxonomy" id="1427518"/>
    <lineage>
        <taxon>Bacteria</taxon>
        <taxon>Pseudomonadati</taxon>
        <taxon>Pseudomonadota</taxon>
        <taxon>Gammaproteobacteria</taxon>
        <taxon>Enterobacterales</taxon>
        <taxon>Morganellaceae</taxon>
        <taxon>Xenorhabdus</taxon>
    </lineage>
</organism>
<comment type="caution">
    <text evidence="2">The sequence shown here is derived from an EMBL/GenBank/DDBJ whole genome shotgun (WGS) entry which is preliminary data.</text>
</comment>
<keyword evidence="1" id="KW-0812">Transmembrane</keyword>
<protein>
    <submittedName>
        <fullName evidence="2">Uncharacterized protein</fullName>
    </submittedName>
</protein>
<evidence type="ECO:0000313" key="3">
    <source>
        <dbReference type="Proteomes" id="UP000019202"/>
    </source>
</evidence>
<dbReference type="Proteomes" id="UP000019202">
    <property type="component" value="Unassembled WGS sequence"/>
</dbReference>
<keyword evidence="3" id="KW-1185">Reference proteome</keyword>
<dbReference type="AlphaFoldDB" id="W1J6R7"/>
<reference evidence="2" key="1">
    <citation type="submission" date="2013-11" db="EMBL/GenBank/DDBJ databases">
        <title>Draft genome sequence and annotation of the entomopathogenic bacteria, Xenorhabdus cabanillasi strain JM26 and Xenorhabdus szentirmai strain DSM 16338.</title>
        <authorList>
            <person name="Gualtieri M."/>
            <person name="Ogier J.C."/>
            <person name="Pages S."/>
            <person name="Givaudan A."/>
            <person name="Gaudriault S."/>
        </authorList>
    </citation>
    <scope>NUCLEOTIDE SEQUENCE [LARGE SCALE GENOMIC DNA]</scope>
    <source>
        <strain evidence="2">DSM 16338</strain>
    </source>
</reference>
<sequence>MAVYMFFSDRLPLTFQVGRYTWAATLLVRESSEIDIIFINIELSNYFLLYVVFICSFKSIAMQSYPFLFSVIL</sequence>
<dbReference type="EMBL" id="CBXF010000143">
    <property type="protein sequence ID" value="CDL85556.1"/>
    <property type="molecule type" value="Genomic_DNA"/>
</dbReference>
<keyword evidence="1" id="KW-0472">Membrane</keyword>
<feature type="transmembrane region" description="Helical" evidence="1">
    <location>
        <begin position="47"/>
        <end position="68"/>
    </location>
</feature>
<accession>W1J6R7</accession>
<evidence type="ECO:0000256" key="1">
    <source>
        <dbReference type="SAM" id="Phobius"/>
    </source>
</evidence>
<name>W1J6R7_9GAMM</name>
<dbReference type="STRING" id="1427518.XSR1_80056"/>
<proteinExistence type="predicted"/>
<gene>
    <name evidence="2" type="ORF">XSR1_80056</name>
</gene>